<evidence type="ECO:0000259" key="1">
    <source>
        <dbReference type="Pfam" id="PF13460"/>
    </source>
</evidence>
<dbReference type="Gene3D" id="3.40.50.720">
    <property type="entry name" value="NAD(P)-binding Rossmann-like Domain"/>
    <property type="match status" value="1"/>
</dbReference>
<evidence type="ECO:0000313" key="2">
    <source>
        <dbReference type="EMBL" id="MFC5002289.1"/>
    </source>
</evidence>
<dbReference type="InterPro" id="IPR051606">
    <property type="entry name" value="Polyketide_Oxido-like"/>
</dbReference>
<sequence>MGGIVIFGAGGRAGQAITAEARHRGHQVTAVVRDPEKHPDLAADGVAVVRGDVRDVGATSSIPRGHAAVVSAVTPASGPEALADLGRLDERFFVDGVDALLAGLPRAGVHRLVLIGLFANLLGADGRPVLDDPAAFPAQLRPFALAHTAGLDRLRDAGTEVDWLMLTPPAGLDPAGPRLGRYRTGGDTAPSTGLTYADLAVAVLDEIETPAHHRTRISVFH</sequence>
<dbReference type="RefSeq" id="WP_380120227.1">
    <property type="nucleotide sequence ID" value="NZ_JBHSIU010000041.1"/>
</dbReference>
<protein>
    <submittedName>
        <fullName evidence="2">NAD(P)-dependent oxidoreductase</fullName>
    </submittedName>
</protein>
<name>A0ABV9W2V7_9ACTN</name>
<comment type="caution">
    <text evidence="2">The sequence shown here is derived from an EMBL/GenBank/DDBJ whole genome shotgun (WGS) entry which is preliminary data.</text>
</comment>
<reference evidence="3" key="1">
    <citation type="journal article" date="2019" name="Int. J. Syst. Evol. Microbiol.">
        <title>The Global Catalogue of Microorganisms (GCM) 10K type strain sequencing project: providing services to taxonomists for standard genome sequencing and annotation.</title>
        <authorList>
            <consortium name="The Broad Institute Genomics Platform"/>
            <consortium name="The Broad Institute Genome Sequencing Center for Infectious Disease"/>
            <person name="Wu L."/>
            <person name="Ma J."/>
        </authorList>
    </citation>
    <scope>NUCLEOTIDE SEQUENCE [LARGE SCALE GENOMIC DNA]</scope>
    <source>
        <strain evidence="3">CGMCC 4.7152</strain>
    </source>
</reference>
<feature type="domain" description="NAD(P)-binding" evidence="1">
    <location>
        <begin position="8"/>
        <end position="210"/>
    </location>
</feature>
<dbReference type="SUPFAM" id="SSF51735">
    <property type="entry name" value="NAD(P)-binding Rossmann-fold domains"/>
    <property type="match status" value="1"/>
</dbReference>
<dbReference type="EMBL" id="JBHSIU010000041">
    <property type="protein sequence ID" value="MFC5002289.1"/>
    <property type="molecule type" value="Genomic_DNA"/>
</dbReference>
<proteinExistence type="predicted"/>
<gene>
    <name evidence="2" type="ORF">ACFPIJ_31210</name>
</gene>
<accession>A0ABV9W2V7</accession>
<evidence type="ECO:0000313" key="3">
    <source>
        <dbReference type="Proteomes" id="UP001595912"/>
    </source>
</evidence>
<keyword evidence="3" id="KW-1185">Reference proteome</keyword>
<organism evidence="2 3">
    <name type="scientific">Dactylosporangium cerinum</name>
    <dbReference type="NCBI Taxonomy" id="1434730"/>
    <lineage>
        <taxon>Bacteria</taxon>
        <taxon>Bacillati</taxon>
        <taxon>Actinomycetota</taxon>
        <taxon>Actinomycetes</taxon>
        <taxon>Micromonosporales</taxon>
        <taxon>Micromonosporaceae</taxon>
        <taxon>Dactylosporangium</taxon>
    </lineage>
</organism>
<dbReference type="PANTHER" id="PTHR43355">
    <property type="entry name" value="FLAVIN REDUCTASE (NADPH)"/>
    <property type="match status" value="1"/>
</dbReference>
<dbReference type="Pfam" id="PF13460">
    <property type="entry name" value="NAD_binding_10"/>
    <property type="match status" value="1"/>
</dbReference>
<dbReference type="InterPro" id="IPR036291">
    <property type="entry name" value="NAD(P)-bd_dom_sf"/>
</dbReference>
<dbReference type="InterPro" id="IPR016040">
    <property type="entry name" value="NAD(P)-bd_dom"/>
</dbReference>
<dbReference type="Proteomes" id="UP001595912">
    <property type="component" value="Unassembled WGS sequence"/>
</dbReference>
<dbReference type="PANTHER" id="PTHR43355:SF2">
    <property type="entry name" value="FLAVIN REDUCTASE (NADPH)"/>
    <property type="match status" value="1"/>
</dbReference>